<evidence type="ECO:0000256" key="2">
    <source>
        <dbReference type="SAM" id="SignalP"/>
    </source>
</evidence>
<dbReference type="AlphaFoldDB" id="A0AAN9A6R8"/>
<organism evidence="3 4">
    <name type="scientific">Halocaridina rubra</name>
    <name type="common">Hawaiian red shrimp</name>
    <dbReference type="NCBI Taxonomy" id="373956"/>
    <lineage>
        <taxon>Eukaryota</taxon>
        <taxon>Metazoa</taxon>
        <taxon>Ecdysozoa</taxon>
        <taxon>Arthropoda</taxon>
        <taxon>Crustacea</taxon>
        <taxon>Multicrustacea</taxon>
        <taxon>Malacostraca</taxon>
        <taxon>Eumalacostraca</taxon>
        <taxon>Eucarida</taxon>
        <taxon>Decapoda</taxon>
        <taxon>Pleocyemata</taxon>
        <taxon>Caridea</taxon>
        <taxon>Atyoidea</taxon>
        <taxon>Atyidae</taxon>
        <taxon>Halocaridina</taxon>
    </lineage>
</organism>
<evidence type="ECO:0000313" key="3">
    <source>
        <dbReference type="EMBL" id="KAK7082806.1"/>
    </source>
</evidence>
<proteinExistence type="predicted"/>
<protein>
    <recommendedName>
        <fullName evidence="5">Fibronectin type-III domain-containing protein</fullName>
    </recommendedName>
</protein>
<feature type="chain" id="PRO_5042939230" description="Fibronectin type-III domain-containing protein" evidence="2">
    <location>
        <begin position="27"/>
        <end position="282"/>
    </location>
</feature>
<dbReference type="PROSITE" id="PS51257">
    <property type="entry name" value="PROKAR_LIPOPROTEIN"/>
    <property type="match status" value="1"/>
</dbReference>
<dbReference type="EMBL" id="JAXCGZ010003886">
    <property type="protein sequence ID" value="KAK7082806.1"/>
    <property type="molecule type" value="Genomic_DNA"/>
</dbReference>
<feature type="transmembrane region" description="Helical" evidence="1">
    <location>
        <begin position="163"/>
        <end position="185"/>
    </location>
</feature>
<comment type="caution">
    <text evidence="3">The sequence shown here is derived from an EMBL/GenBank/DDBJ whole genome shotgun (WGS) entry which is preliminary data.</text>
</comment>
<evidence type="ECO:0000256" key="1">
    <source>
        <dbReference type="SAM" id="Phobius"/>
    </source>
</evidence>
<accession>A0AAN9A6R8</accession>
<keyword evidence="1" id="KW-1133">Transmembrane helix</keyword>
<dbReference type="Proteomes" id="UP001381693">
    <property type="component" value="Unassembled WGS sequence"/>
</dbReference>
<evidence type="ECO:0000313" key="4">
    <source>
        <dbReference type="Proteomes" id="UP001381693"/>
    </source>
</evidence>
<feature type="signal peptide" evidence="2">
    <location>
        <begin position="1"/>
        <end position="26"/>
    </location>
</feature>
<name>A0AAN9A6R8_HALRR</name>
<keyword evidence="2" id="KW-0732">Signal</keyword>
<keyword evidence="1" id="KW-0812">Transmembrane</keyword>
<reference evidence="3 4" key="1">
    <citation type="submission" date="2023-11" db="EMBL/GenBank/DDBJ databases">
        <title>Halocaridina rubra genome assembly.</title>
        <authorList>
            <person name="Smith C."/>
        </authorList>
    </citation>
    <scope>NUCLEOTIDE SEQUENCE [LARGE SCALE GENOMIC DNA]</scope>
    <source>
        <strain evidence="3">EP-1</strain>
        <tissue evidence="3">Whole</tissue>
    </source>
</reference>
<keyword evidence="1" id="KW-0472">Membrane</keyword>
<sequence>MELKSSGKIQGLVIGYFFLVLSCTESQLFVDADSGGLLRTNKDLSVNISLSTNESRSFLLLWTDYPNVTVSLELHSGYRYNVNFTITQTKIWHVGTLYQQVYPANKSELHISSLRLYRKFAAERIYLINLSSNKLVYWLICNNVYTCTLLPPSETPQPRRYEFYLIVFLSGLCAVLIVLILFLGIRHWKTTQFSHIHEKPNWSPLPPPVTRPMMPPPVSNIDLQMMPPTNNKEATFSQNENKYDVLGRHYKVESSRDDIITEENATIAKHDSINSIYYMVTR</sequence>
<keyword evidence="4" id="KW-1185">Reference proteome</keyword>
<gene>
    <name evidence="3" type="ORF">SK128_016204</name>
</gene>
<evidence type="ECO:0008006" key="5">
    <source>
        <dbReference type="Google" id="ProtNLM"/>
    </source>
</evidence>